<name>A0ABM5PRL6_9CORY</name>
<sequence length="218" mass="23959">MDSKAIRILLVEDDVMLQRSLLKYLSGEAGLEIVGTATNGFHALEILERCSVDVVVSDLRMPGMDGVELFQRLKDKQDGPRFIAITAHDRDEAMLELLRNGANGYIVKGDSIKEISRSIYAAMHGETVVSSSAMTRLLTRVENATERPTSPDTSGLAPTAARILDLVCLGRSNQKISEEIGMNIASVKKQVSGLLKYFEVSSRSELIVSMHRQGYMAK</sequence>
<feature type="domain" description="Response regulatory" evidence="4">
    <location>
        <begin position="7"/>
        <end position="123"/>
    </location>
</feature>
<dbReference type="CDD" id="cd17535">
    <property type="entry name" value="REC_NarL-like"/>
    <property type="match status" value="1"/>
</dbReference>
<reference evidence="6" key="1">
    <citation type="submission" date="2013-02" db="EMBL/GenBank/DDBJ databases">
        <title>The complete genome sequence of Corynebacterium casei LMG S-19264 (=DSM 44701).</title>
        <authorList>
            <person name="Ruckert C."/>
            <person name="Albersmeier A."/>
            <person name="Kalinowski J."/>
        </authorList>
    </citation>
    <scope>NUCLEOTIDE SEQUENCE [LARGE SCALE GENOMIC DNA]</scope>
    <source>
        <strain evidence="6">LMG S-19264</strain>
    </source>
</reference>
<dbReference type="Gene3D" id="3.40.50.2300">
    <property type="match status" value="1"/>
</dbReference>
<evidence type="ECO:0000256" key="3">
    <source>
        <dbReference type="PROSITE-ProRule" id="PRU00169"/>
    </source>
</evidence>
<keyword evidence="6" id="KW-1185">Reference proteome</keyword>
<dbReference type="InterPro" id="IPR058245">
    <property type="entry name" value="NreC/VraR/RcsB-like_REC"/>
</dbReference>
<dbReference type="InterPro" id="IPR039420">
    <property type="entry name" value="WalR-like"/>
</dbReference>
<dbReference type="InterPro" id="IPR000792">
    <property type="entry name" value="Tscrpt_reg_LuxR_C"/>
</dbReference>
<dbReference type="EMBL" id="CP004350">
    <property type="protein sequence ID" value="AHI20635.1"/>
    <property type="molecule type" value="Genomic_DNA"/>
</dbReference>
<keyword evidence="1 3" id="KW-0597">Phosphoprotein</keyword>
<dbReference type="Pfam" id="PF00072">
    <property type="entry name" value="Response_reg"/>
    <property type="match status" value="1"/>
</dbReference>
<dbReference type="SMART" id="SM00421">
    <property type="entry name" value="HTH_LUXR"/>
    <property type="match status" value="1"/>
</dbReference>
<keyword evidence="2" id="KW-0238">DNA-binding</keyword>
<gene>
    <name evidence="5" type="ORF">CCASEI_10400</name>
</gene>
<dbReference type="Proteomes" id="UP000019226">
    <property type="component" value="Chromosome"/>
</dbReference>
<dbReference type="PROSITE" id="PS50110">
    <property type="entry name" value="RESPONSE_REGULATORY"/>
    <property type="match status" value="1"/>
</dbReference>
<dbReference type="SUPFAM" id="SSF46894">
    <property type="entry name" value="C-terminal effector domain of the bipartite response regulators"/>
    <property type="match status" value="1"/>
</dbReference>
<dbReference type="SMART" id="SM00448">
    <property type="entry name" value="REC"/>
    <property type="match status" value="1"/>
</dbReference>
<proteinExistence type="predicted"/>
<accession>A0ABM5PRL6</accession>
<evidence type="ECO:0000259" key="4">
    <source>
        <dbReference type="PROSITE" id="PS50110"/>
    </source>
</evidence>
<evidence type="ECO:0000256" key="2">
    <source>
        <dbReference type="ARBA" id="ARBA00023125"/>
    </source>
</evidence>
<organism evidence="5 6">
    <name type="scientific">Corynebacterium casei LMG S-19264</name>
    <dbReference type="NCBI Taxonomy" id="1285583"/>
    <lineage>
        <taxon>Bacteria</taxon>
        <taxon>Bacillati</taxon>
        <taxon>Actinomycetota</taxon>
        <taxon>Actinomycetes</taxon>
        <taxon>Mycobacteriales</taxon>
        <taxon>Corynebacteriaceae</taxon>
        <taxon>Corynebacterium</taxon>
    </lineage>
</organism>
<dbReference type="InterPro" id="IPR016032">
    <property type="entry name" value="Sig_transdc_resp-reg_C-effctor"/>
</dbReference>
<dbReference type="SUPFAM" id="SSF52172">
    <property type="entry name" value="CheY-like"/>
    <property type="match status" value="1"/>
</dbReference>
<dbReference type="GeneID" id="82878191"/>
<evidence type="ECO:0000313" key="5">
    <source>
        <dbReference type="EMBL" id="AHI20635.1"/>
    </source>
</evidence>
<dbReference type="RefSeq" id="WP_006823426.1">
    <property type="nucleotide sequence ID" value="NZ_CP004350.1"/>
</dbReference>
<evidence type="ECO:0000256" key="1">
    <source>
        <dbReference type="ARBA" id="ARBA00022553"/>
    </source>
</evidence>
<feature type="modified residue" description="4-aspartylphosphate" evidence="3">
    <location>
        <position position="58"/>
    </location>
</feature>
<dbReference type="PANTHER" id="PTHR43214">
    <property type="entry name" value="TWO-COMPONENT RESPONSE REGULATOR"/>
    <property type="match status" value="1"/>
</dbReference>
<protein>
    <submittedName>
        <fullName evidence="5">Transcriptional regulator</fullName>
    </submittedName>
</protein>
<dbReference type="InterPro" id="IPR011006">
    <property type="entry name" value="CheY-like_superfamily"/>
</dbReference>
<dbReference type="InterPro" id="IPR001789">
    <property type="entry name" value="Sig_transdc_resp-reg_receiver"/>
</dbReference>
<evidence type="ECO:0000313" key="6">
    <source>
        <dbReference type="Proteomes" id="UP000019226"/>
    </source>
</evidence>